<dbReference type="AlphaFoldDB" id="A0A818C2Q5"/>
<dbReference type="Gene3D" id="3.30.50.10">
    <property type="entry name" value="Erythroid Transcription Factor GATA-1, subunit A"/>
    <property type="match status" value="1"/>
</dbReference>
<reference evidence="10" key="1">
    <citation type="submission" date="2021-02" db="EMBL/GenBank/DDBJ databases">
        <authorList>
            <person name="Nowell W R."/>
        </authorList>
    </citation>
    <scope>NUCLEOTIDE SEQUENCE</scope>
</reference>
<keyword evidence="2" id="KW-0863">Zinc-finger</keyword>
<dbReference type="GO" id="GO:0004879">
    <property type="term" value="F:nuclear receptor activity"/>
    <property type="evidence" value="ECO:0007669"/>
    <property type="project" value="TreeGrafter"/>
</dbReference>
<dbReference type="Gene3D" id="1.10.565.10">
    <property type="entry name" value="Retinoid X Receptor"/>
    <property type="match status" value="1"/>
</dbReference>
<evidence type="ECO:0000256" key="4">
    <source>
        <dbReference type="ARBA" id="ARBA00023015"/>
    </source>
</evidence>
<evidence type="ECO:0000256" key="5">
    <source>
        <dbReference type="ARBA" id="ARBA00023125"/>
    </source>
</evidence>
<dbReference type="GO" id="GO:0000978">
    <property type="term" value="F:RNA polymerase II cis-regulatory region sequence-specific DNA binding"/>
    <property type="evidence" value="ECO:0007669"/>
    <property type="project" value="TreeGrafter"/>
</dbReference>
<organism evidence="10 11">
    <name type="scientific">Rotaria socialis</name>
    <dbReference type="NCBI Taxonomy" id="392032"/>
    <lineage>
        <taxon>Eukaryota</taxon>
        <taxon>Metazoa</taxon>
        <taxon>Spiralia</taxon>
        <taxon>Gnathifera</taxon>
        <taxon>Rotifera</taxon>
        <taxon>Eurotatoria</taxon>
        <taxon>Bdelloidea</taxon>
        <taxon>Philodinida</taxon>
        <taxon>Philodinidae</taxon>
        <taxon>Rotaria</taxon>
    </lineage>
</organism>
<dbReference type="PROSITE" id="PS00031">
    <property type="entry name" value="NUCLEAR_REC_DBD_1"/>
    <property type="match status" value="1"/>
</dbReference>
<evidence type="ECO:0000256" key="8">
    <source>
        <dbReference type="ARBA" id="ARBA00023242"/>
    </source>
</evidence>
<dbReference type="GO" id="GO:0000122">
    <property type="term" value="P:negative regulation of transcription by RNA polymerase II"/>
    <property type="evidence" value="ECO:0007669"/>
    <property type="project" value="TreeGrafter"/>
</dbReference>
<dbReference type="PROSITE" id="PS51030">
    <property type="entry name" value="NUCLEAR_REC_DBD_2"/>
    <property type="match status" value="1"/>
</dbReference>
<dbReference type="GO" id="GO:0045944">
    <property type="term" value="P:positive regulation of transcription by RNA polymerase II"/>
    <property type="evidence" value="ECO:0007669"/>
    <property type="project" value="TreeGrafter"/>
</dbReference>
<name>A0A818C2Q5_9BILA</name>
<dbReference type="InterPro" id="IPR013088">
    <property type="entry name" value="Znf_NHR/GATA"/>
</dbReference>
<dbReference type="InterPro" id="IPR035500">
    <property type="entry name" value="NHR-like_dom_sf"/>
</dbReference>
<keyword evidence="8" id="KW-0539">Nucleus</keyword>
<dbReference type="EMBL" id="CAJNYD010002543">
    <property type="protein sequence ID" value="CAF3427442.1"/>
    <property type="molecule type" value="Genomic_DNA"/>
</dbReference>
<dbReference type="Proteomes" id="UP000663833">
    <property type="component" value="Unassembled WGS sequence"/>
</dbReference>
<keyword evidence="7" id="KW-0675">Receptor</keyword>
<evidence type="ECO:0000256" key="6">
    <source>
        <dbReference type="ARBA" id="ARBA00023163"/>
    </source>
</evidence>
<keyword evidence="3" id="KW-0862">Zinc</keyword>
<evidence type="ECO:0000256" key="3">
    <source>
        <dbReference type="ARBA" id="ARBA00022833"/>
    </source>
</evidence>
<dbReference type="Pfam" id="PF00105">
    <property type="entry name" value="zf-C4"/>
    <property type="match status" value="1"/>
</dbReference>
<dbReference type="PANTHER" id="PTHR24082">
    <property type="entry name" value="NUCLEAR HORMONE RECEPTOR"/>
    <property type="match status" value="1"/>
</dbReference>
<dbReference type="SMART" id="SM00399">
    <property type="entry name" value="ZnF_C4"/>
    <property type="match status" value="1"/>
</dbReference>
<dbReference type="InterPro" id="IPR001628">
    <property type="entry name" value="Znf_hrmn_rcpt"/>
</dbReference>
<evidence type="ECO:0000313" key="11">
    <source>
        <dbReference type="Proteomes" id="UP000663833"/>
    </source>
</evidence>
<evidence type="ECO:0000256" key="2">
    <source>
        <dbReference type="ARBA" id="ARBA00022771"/>
    </source>
</evidence>
<dbReference type="PRINTS" id="PR00047">
    <property type="entry name" value="STROIDFINGER"/>
</dbReference>
<keyword evidence="6" id="KW-0804">Transcription</keyword>
<proteinExistence type="predicted"/>
<evidence type="ECO:0000256" key="1">
    <source>
        <dbReference type="ARBA" id="ARBA00022723"/>
    </source>
</evidence>
<sequence>MSFEEKPKRRRIIIISGDESIIDEIKNSKNASLCKSVILETEDGPTESPCEEINLLSSTQKRIKTSALTCVICGAPALGYNFDVMSCESCKSFFRRNALRNPPPECPRQGLCQITFESRRRCSSCRLFKCLSSGMSRDRLVLAEKKANKHRKKSETFDLDLETNIMVHNELVSPLNSDFFMIPNCLQQSSVEAKRGLLSQEDFQRIEYIQLLYQRRIELDVDDKVTLIKFNLLPLLCINCTLSYKTETDQIVETDSDAPWDSAVIQDVYGYEGYLQMRKVFESFVHIAQYDQRIIQLMLITLVLTKGFATGDGEFEPILNDGMAVYRAQSYYTELLWRYIETVHGPVKAVNVWGKIITHLITWQTLFKQLRDSVEQSLLFSDKSELLPLMKLLFHIS</sequence>
<dbReference type="SUPFAM" id="SSF57716">
    <property type="entry name" value="Glucocorticoid receptor-like (DNA-binding domain)"/>
    <property type="match status" value="1"/>
</dbReference>
<evidence type="ECO:0000313" key="10">
    <source>
        <dbReference type="EMBL" id="CAF3427442.1"/>
    </source>
</evidence>
<keyword evidence="4" id="KW-0805">Transcription regulation</keyword>
<dbReference type="SUPFAM" id="SSF48508">
    <property type="entry name" value="Nuclear receptor ligand-binding domain"/>
    <property type="match status" value="1"/>
</dbReference>
<gene>
    <name evidence="10" type="ORF">LUA448_LOCUS20030</name>
</gene>
<dbReference type="GO" id="GO:0030154">
    <property type="term" value="P:cell differentiation"/>
    <property type="evidence" value="ECO:0007669"/>
    <property type="project" value="TreeGrafter"/>
</dbReference>
<evidence type="ECO:0000256" key="7">
    <source>
        <dbReference type="ARBA" id="ARBA00023170"/>
    </source>
</evidence>
<evidence type="ECO:0000259" key="9">
    <source>
        <dbReference type="PROSITE" id="PS51030"/>
    </source>
</evidence>
<dbReference type="InterPro" id="IPR050234">
    <property type="entry name" value="Nuclear_hormone_rcpt_NR1"/>
</dbReference>
<feature type="domain" description="Nuclear receptor" evidence="9">
    <location>
        <begin position="67"/>
        <end position="142"/>
    </location>
</feature>
<protein>
    <recommendedName>
        <fullName evidence="9">Nuclear receptor domain-containing protein</fullName>
    </recommendedName>
</protein>
<comment type="caution">
    <text evidence="10">The sequence shown here is derived from an EMBL/GenBank/DDBJ whole genome shotgun (WGS) entry which is preliminary data.</text>
</comment>
<dbReference type="GO" id="GO:0008270">
    <property type="term" value="F:zinc ion binding"/>
    <property type="evidence" value="ECO:0007669"/>
    <property type="project" value="UniProtKB-KW"/>
</dbReference>
<keyword evidence="5" id="KW-0238">DNA-binding</keyword>
<dbReference type="PANTHER" id="PTHR24082:SF283">
    <property type="entry name" value="NUCLEAR HORMONE RECEPTOR HR96"/>
    <property type="match status" value="1"/>
</dbReference>
<keyword evidence="1" id="KW-0479">Metal-binding</keyword>
<accession>A0A818C2Q5</accession>